<evidence type="ECO:0000313" key="11">
    <source>
        <dbReference type="EMBL" id="ANZ43752.1"/>
    </source>
</evidence>
<evidence type="ECO:0000256" key="1">
    <source>
        <dbReference type="ARBA" id="ARBA00004651"/>
    </source>
</evidence>
<evidence type="ECO:0000256" key="6">
    <source>
        <dbReference type="ARBA" id="ARBA00022989"/>
    </source>
</evidence>
<feature type="transmembrane region" description="Helical" evidence="9">
    <location>
        <begin position="275"/>
        <end position="299"/>
    </location>
</feature>
<keyword evidence="12" id="KW-1185">Reference proteome</keyword>
<dbReference type="STRING" id="1197717.BED41_00715"/>
<dbReference type="GeneID" id="83056372"/>
<feature type="transmembrane region" description="Helical" evidence="9">
    <location>
        <begin position="343"/>
        <end position="361"/>
    </location>
</feature>
<gene>
    <name evidence="11" type="ORF">BED41_00715</name>
</gene>
<dbReference type="PANTHER" id="PTHR33451:SF5">
    <property type="entry name" value="NA+_H+ ANTIPORTER"/>
    <property type="match status" value="1"/>
</dbReference>
<keyword evidence="4" id="KW-1003">Cell membrane</keyword>
<reference evidence="11" key="1">
    <citation type="submission" date="2016-08" db="EMBL/GenBank/DDBJ databases">
        <title>Complete genome of Cloacibacillus porcorum.</title>
        <authorList>
            <person name="Looft T."/>
            <person name="Bayles D.O."/>
            <person name="Alt D.P."/>
        </authorList>
    </citation>
    <scope>NUCLEOTIDE SEQUENCE [LARGE SCALE GENOMIC DNA]</scope>
    <source>
        <strain evidence="11">CL-84</strain>
    </source>
</reference>
<organism evidence="11 12">
    <name type="scientific">Cloacibacillus porcorum</name>
    <dbReference type="NCBI Taxonomy" id="1197717"/>
    <lineage>
        <taxon>Bacteria</taxon>
        <taxon>Thermotogati</taxon>
        <taxon>Synergistota</taxon>
        <taxon>Synergistia</taxon>
        <taxon>Synergistales</taxon>
        <taxon>Synergistaceae</taxon>
        <taxon>Cloacibacillus</taxon>
    </lineage>
</organism>
<name>A0A1B2I1B9_9BACT</name>
<feature type="transmembrane region" description="Helical" evidence="9">
    <location>
        <begin position="246"/>
        <end position="263"/>
    </location>
</feature>
<feature type="domain" description="Na+/H+ antiporter NhaC-like C-terminal" evidence="10">
    <location>
        <begin position="11"/>
        <end position="197"/>
    </location>
</feature>
<proteinExistence type="inferred from homology"/>
<feature type="transmembrane region" description="Helical" evidence="9">
    <location>
        <begin position="103"/>
        <end position="132"/>
    </location>
</feature>
<feature type="transmembrane region" description="Helical" evidence="9">
    <location>
        <begin position="439"/>
        <end position="460"/>
    </location>
</feature>
<accession>A0A1B2I1B9</accession>
<dbReference type="PANTHER" id="PTHR33451">
    <property type="entry name" value="MALATE-2H(+)/NA(+)-LACTATE ANTIPORTER"/>
    <property type="match status" value="1"/>
</dbReference>
<dbReference type="GO" id="GO:0015297">
    <property type="term" value="F:antiporter activity"/>
    <property type="evidence" value="ECO:0007669"/>
    <property type="project" value="UniProtKB-KW"/>
</dbReference>
<keyword evidence="7 9" id="KW-0472">Membrane</keyword>
<dbReference type="EMBL" id="CP016757">
    <property type="protein sequence ID" value="ANZ43752.1"/>
    <property type="molecule type" value="Genomic_DNA"/>
</dbReference>
<keyword evidence="6 9" id="KW-1133">Transmembrane helix</keyword>
<feature type="transmembrane region" description="Helical" evidence="9">
    <location>
        <begin position="62"/>
        <end position="91"/>
    </location>
</feature>
<feature type="transmembrane region" description="Helical" evidence="9">
    <location>
        <begin position="185"/>
        <end position="206"/>
    </location>
</feature>
<keyword evidence="5 9" id="KW-0812">Transmembrane</keyword>
<evidence type="ECO:0000256" key="3">
    <source>
        <dbReference type="ARBA" id="ARBA00022449"/>
    </source>
</evidence>
<dbReference type="Pfam" id="PF03553">
    <property type="entry name" value="Na_H_antiporter"/>
    <property type="match status" value="1"/>
</dbReference>
<feature type="transmembrane region" description="Helical" evidence="9">
    <location>
        <begin position="412"/>
        <end position="432"/>
    </location>
</feature>
<evidence type="ECO:0000256" key="9">
    <source>
        <dbReference type="SAM" id="Phobius"/>
    </source>
</evidence>
<dbReference type="OrthoDB" id="6023at2"/>
<keyword evidence="3" id="KW-0050">Antiport</keyword>
<dbReference type="GO" id="GO:0005886">
    <property type="term" value="C:plasma membrane"/>
    <property type="evidence" value="ECO:0007669"/>
    <property type="project" value="UniProtKB-SubCell"/>
</dbReference>
<keyword evidence="2" id="KW-0813">Transport</keyword>
<protein>
    <submittedName>
        <fullName evidence="11">Sodium:proton antiporter</fullName>
    </submittedName>
</protein>
<dbReference type="InterPro" id="IPR052180">
    <property type="entry name" value="NhaC_Na-H+_Antiporter"/>
</dbReference>
<dbReference type="Proteomes" id="UP000093044">
    <property type="component" value="Chromosome"/>
</dbReference>
<dbReference type="RefSeq" id="WP_066741794.1">
    <property type="nucleotide sequence ID" value="NZ_CP016757.1"/>
</dbReference>
<evidence type="ECO:0000256" key="2">
    <source>
        <dbReference type="ARBA" id="ARBA00022448"/>
    </source>
</evidence>
<evidence type="ECO:0000259" key="10">
    <source>
        <dbReference type="Pfam" id="PF03553"/>
    </source>
</evidence>
<sequence length="496" mass="53229">MLEFLKLSPVILLAVMVVNGVDILISASIGLFVAAFICKFTEKMKFADIMNEAVEGAKEATLLAFILMLAYALAEIFMSTGVGAAAISIFLHVGVTGKTVAVVAFLTTCVLSVSTGTSWGTFAACIPIFIWLCNVVGGNPAMTFAAAVGGSAFGDNIGLISDTTILSSGLQGVKVVDRIRAQGPWSVLCVILAAICFYSLSVAMGLPDNAGDPSKILAAMSQETIKVLEEERPAVLTLLAQVKDGVPLYMIIPVIIVVTMAVMRMDTISCLSTGIVCAIAFGYAAGTVTSISDVIGLVQSGFESAGSWAVIMLFWAMGFGAVMRRMDAFGPIAAFFVKISRRVRHLVVCNGLLCLIINATVNEEMSQMATVGPVLKDIINNNVEGSEEDKYKLRNRNALFSDAVGVHSAALIPWHTGVAYYMGLAAAVYPLYHFTIGDLYYNFMGIICVVSIYVLTFTGWDRFIPLFGLPEEPAVRLKKVEERDYQMEEELLSDPN</sequence>
<comment type="similarity">
    <text evidence="8">Belongs to the NhaC Na(+)/H(+) (TC 2.A.35) antiporter family.</text>
</comment>
<comment type="subcellular location">
    <subcellularLocation>
        <location evidence="1">Cell membrane</location>
        <topology evidence="1">Multi-pass membrane protein</topology>
    </subcellularLocation>
</comment>
<evidence type="ECO:0000313" key="12">
    <source>
        <dbReference type="Proteomes" id="UP000093044"/>
    </source>
</evidence>
<dbReference type="KEGG" id="cpor:BED41_00715"/>
<evidence type="ECO:0000256" key="5">
    <source>
        <dbReference type="ARBA" id="ARBA00022692"/>
    </source>
</evidence>
<evidence type="ECO:0000256" key="8">
    <source>
        <dbReference type="ARBA" id="ARBA00038435"/>
    </source>
</evidence>
<evidence type="ECO:0000256" key="4">
    <source>
        <dbReference type="ARBA" id="ARBA00022475"/>
    </source>
</evidence>
<feature type="transmembrane region" description="Helical" evidence="9">
    <location>
        <begin position="305"/>
        <end position="323"/>
    </location>
</feature>
<dbReference type="AlphaFoldDB" id="A0A1B2I1B9"/>
<feature type="transmembrane region" description="Helical" evidence="9">
    <location>
        <begin position="12"/>
        <end position="41"/>
    </location>
</feature>
<evidence type="ECO:0000256" key="7">
    <source>
        <dbReference type="ARBA" id="ARBA00023136"/>
    </source>
</evidence>
<dbReference type="InterPro" id="IPR018461">
    <property type="entry name" value="Na/H_Antiport_NhaC-like_C"/>
</dbReference>